<dbReference type="EMBL" id="KN880498">
    <property type="protein sequence ID" value="KIY68651.1"/>
    <property type="molecule type" value="Genomic_DNA"/>
</dbReference>
<accession>A0A0D7BG77</accession>
<organism evidence="1 2">
    <name type="scientific">Cylindrobasidium torrendii FP15055 ss-10</name>
    <dbReference type="NCBI Taxonomy" id="1314674"/>
    <lineage>
        <taxon>Eukaryota</taxon>
        <taxon>Fungi</taxon>
        <taxon>Dikarya</taxon>
        <taxon>Basidiomycota</taxon>
        <taxon>Agaricomycotina</taxon>
        <taxon>Agaricomycetes</taxon>
        <taxon>Agaricomycetidae</taxon>
        <taxon>Agaricales</taxon>
        <taxon>Marasmiineae</taxon>
        <taxon>Physalacriaceae</taxon>
        <taxon>Cylindrobasidium</taxon>
    </lineage>
</organism>
<evidence type="ECO:0000313" key="1">
    <source>
        <dbReference type="EMBL" id="KIY68651.1"/>
    </source>
</evidence>
<dbReference type="Proteomes" id="UP000054007">
    <property type="component" value="Unassembled WGS sequence"/>
</dbReference>
<reference evidence="1 2" key="1">
    <citation type="journal article" date="2015" name="Fungal Genet. Biol.">
        <title>Evolution of novel wood decay mechanisms in Agaricales revealed by the genome sequences of Fistulina hepatica and Cylindrobasidium torrendii.</title>
        <authorList>
            <person name="Floudas D."/>
            <person name="Held B.W."/>
            <person name="Riley R."/>
            <person name="Nagy L.G."/>
            <person name="Koehler G."/>
            <person name="Ransdell A.S."/>
            <person name="Younus H."/>
            <person name="Chow J."/>
            <person name="Chiniquy J."/>
            <person name="Lipzen A."/>
            <person name="Tritt A."/>
            <person name="Sun H."/>
            <person name="Haridas S."/>
            <person name="LaButti K."/>
            <person name="Ohm R.A."/>
            <person name="Kues U."/>
            <person name="Blanchette R.A."/>
            <person name="Grigoriev I.V."/>
            <person name="Minto R.E."/>
            <person name="Hibbett D.S."/>
        </authorList>
    </citation>
    <scope>NUCLEOTIDE SEQUENCE [LARGE SCALE GENOMIC DNA]</scope>
    <source>
        <strain evidence="1 2">FP15055 ss-10</strain>
    </source>
</reference>
<protein>
    <submittedName>
        <fullName evidence="1">Uncharacterized protein</fullName>
    </submittedName>
</protein>
<keyword evidence="2" id="KW-1185">Reference proteome</keyword>
<gene>
    <name evidence="1" type="ORF">CYLTODRAFT_410201</name>
</gene>
<sequence length="255" mass="28457">MQTATPVWLPGIGWAALRRVVHETRGMRENYTETDAILLNGNKVNIETKINDTPPTVLQEVAVYFIIQGKIHMNTEYEVHGPQATAHSNQPMHTNQVGVMGNVTSRDHTSKRSCGSERVALNRMTGNPPVKVVAALYLICATVGLAQASRWRPEWFSVCETAGQLGGGEILWKTVSGMPRPWNSRKLYRLAEHTHMRRNVHEDHRWVGCSQSEAREIAIRVFVNINLPGNGMLEIDIQVQIGGGFQGIGNILEFQ</sequence>
<dbReference type="AlphaFoldDB" id="A0A0D7BG77"/>
<proteinExistence type="predicted"/>
<evidence type="ECO:0000313" key="2">
    <source>
        <dbReference type="Proteomes" id="UP000054007"/>
    </source>
</evidence>
<name>A0A0D7BG77_9AGAR</name>